<accession>A0A9Q0IMF8</accession>
<organism evidence="1 2">
    <name type="scientific">Muraenolepis orangiensis</name>
    <name type="common">Patagonian moray cod</name>
    <dbReference type="NCBI Taxonomy" id="630683"/>
    <lineage>
        <taxon>Eukaryota</taxon>
        <taxon>Metazoa</taxon>
        <taxon>Chordata</taxon>
        <taxon>Craniata</taxon>
        <taxon>Vertebrata</taxon>
        <taxon>Euteleostomi</taxon>
        <taxon>Actinopterygii</taxon>
        <taxon>Neopterygii</taxon>
        <taxon>Teleostei</taxon>
        <taxon>Neoteleostei</taxon>
        <taxon>Acanthomorphata</taxon>
        <taxon>Zeiogadaria</taxon>
        <taxon>Gadariae</taxon>
        <taxon>Gadiformes</taxon>
        <taxon>Muraenolepidoidei</taxon>
        <taxon>Muraenolepididae</taxon>
        <taxon>Muraenolepis</taxon>
    </lineage>
</organism>
<evidence type="ECO:0000313" key="1">
    <source>
        <dbReference type="EMBL" id="KAJ3605967.1"/>
    </source>
</evidence>
<dbReference type="Proteomes" id="UP001148018">
    <property type="component" value="Unassembled WGS sequence"/>
</dbReference>
<protein>
    <submittedName>
        <fullName evidence="1">Uncharacterized protein</fullName>
    </submittedName>
</protein>
<gene>
    <name evidence="1" type="ORF">NHX12_028010</name>
</gene>
<dbReference type="EMBL" id="JANIIK010000043">
    <property type="protein sequence ID" value="KAJ3605967.1"/>
    <property type="molecule type" value="Genomic_DNA"/>
</dbReference>
<keyword evidence="2" id="KW-1185">Reference proteome</keyword>
<sequence length="65" mass="7341">IFAGRWVLQEAYSSNPIDQNALTNSRSSWAEFSREPQGTIYLHMAHMLKGPVERVCKVPVPKGLQ</sequence>
<name>A0A9Q0IMF8_9TELE</name>
<proteinExistence type="predicted"/>
<reference evidence="1" key="1">
    <citation type="submission" date="2022-07" db="EMBL/GenBank/DDBJ databases">
        <title>Chromosome-level genome of Muraenolepis orangiensis.</title>
        <authorList>
            <person name="Kim J."/>
        </authorList>
    </citation>
    <scope>NUCLEOTIDE SEQUENCE</scope>
    <source>
        <strain evidence="1">KU_S4_2022</strain>
        <tissue evidence="1">Muscle</tissue>
    </source>
</reference>
<feature type="non-terminal residue" evidence="1">
    <location>
        <position position="1"/>
    </location>
</feature>
<evidence type="ECO:0000313" key="2">
    <source>
        <dbReference type="Proteomes" id="UP001148018"/>
    </source>
</evidence>
<dbReference type="AlphaFoldDB" id="A0A9Q0IMF8"/>
<dbReference type="OrthoDB" id="8975365at2759"/>
<comment type="caution">
    <text evidence="1">The sequence shown here is derived from an EMBL/GenBank/DDBJ whole genome shotgun (WGS) entry which is preliminary data.</text>
</comment>